<dbReference type="SUPFAM" id="SSF89000">
    <property type="entry name" value="post-HMGL domain-like"/>
    <property type="match status" value="1"/>
</dbReference>
<protein>
    <submittedName>
        <fullName evidence="2">Oxaloacetate decarboxylase subunit alpha</fullName>
        <ecNumber evidence="2">4.1.1.112</ecNumber>
    </submittedName>
</protein>
<dbReference type="Pfam" id="PF00682">
    <property type="entry name" value="HMGL-like"/>
    <property type="match status" value="1"/>
</dbReference>
<proteinExistence type="predicted"/>
<dbReference type="EC" id="4.1.1.112" evidence="2"/>
<dbReference type="PANTHER" id="PTHR43778:SF2">
    <property type="entry name" value="PYRUVATE CARBOXYLASE, MITOCHONDRIAL"/>
    <property type="match status" value="1"/>
</dbReference>
<dbReference type="KEGG" id="trc:DYE49_00305"/>
<dbReference type="SUPFAM" id="SSF51569">
    <property type="entry name" value="Aldolase"/>
    <property type="match status" value="1"/>
</dbReference>
<dbReference type="InterPro" id="IPR055268">
    <property type="entry name" value="PCB-like"/>
</dbReference>
<dbReference type="GO" id="GO:0008948">
    <property type="term" value="F:oxaloacetate decarboxylase activity"/>
    <property type="evidence" value="ECO:0007669"/>
    <property type="project" value="UniProtKB-EC"/>
</dbReference>
<dbReference type="PANTHER" id="PTHR43778">
    <property type="entry name" value="PYRUVATE CARBOXYLASE"/>
    <property type="match status" value="1"/>
</dbReference>
<organism evidence="2 3">
    <name type="scientific">Treponema rectale</name>
    <dbReference type="NCBI Taxonomy" id="744512"/>
    <lineage>
        <taxon>Bacteria</taxon>
        <taxon>Pseudomonadati</taxon>
        <taxon>Spirochaetota</taxon>
        <taxon>Spirochaetia</taxon>
        <taxon>Spirochaetales</taxon>
        <taxon>Treponemataceae</taxon>
        <taxon>Treponema</taxon>
    </lineage>
</organism>
<name>A0A7M1XIP3_9SPIR</name>
<reference evidence="2 3" key="1">
    <citation type="submission" date="2018-08" db="EMBL/GenBank/DDBJ databases">
        <title>The first complete genome of Treponema rectale (CHPAT), a commensal spirochete of the bovine rectum.</title>
        <authorList>
            <person name="Staton G.J."/>
            <person name="Clegg S.R."/>
            <person name="Carter S.D."/>
            <person name="Radford A.D."/>
            <person name="Darby A."/>
            <person name="Hall N."/>
            <person name="Birtles R.J."/>
            <person name="Evans N.J."/>
        </authorList>
    </citation>
    <scope>NUCLEOTIDE SEQUENCE [LARGE SCALE GENOMIC DNA]</scope>
    <source>
        <strain evidence="2 3">CHPA</strain>
    </source>
</reference>
<dbReference type="EMBL" id="CP031517">
    <property type="protein sequence ID" value="QOS38980.1"/>
    <property type="molecule type" value="Genomic_DNA"/>
</dbReference>
<dbReference type="AlphaFoldDB" id="A0A7M1XIP3"/>
<dbReference type="GO" id="GO:0006094">
    <property type="term" value="P:gluconeogenesis"/>
    <property type="evidence" value="ECO:0007669"/>
    <property type="project" value="TreeGrafter"/>
</dbReference>
<dbReference type="GO" id="GO:0004736">
    <property type="term" value="F:pyruvate carboxylase activity"/>
    <property type="evidence" value="ECO:0007669"/>
    <property type="project" value="TreeGrafter"/>
</dbReference>
<evidence type="ECO:0000259" key="1">
    <source>
        <dbReference type="PROSITE" id="PS50991"/>
    </source>
</evidence>
<dbReference type="InterPro" id="IPR013785">
    <property type="entry name" value="Aldolase_TIM"/>
</dbReference>
<feature type="domain" description="Pyruvate carboxyltransferase" evidence="1">
    <location>
        <begin position="3"/>
        <end position="270"/>
    </location>
</feature>
<dbReference type="CDD" id="cd07937">
    <property type="entry name" value="DRE_TIM_PC_TC_5S"/>
    <property type="match status" value="1"/>
</dbReference>
<dbReference type="Gene3D" id="3.20.20.70">
    <property type="entry name" value="Aldolase class I"/>
    <property type="match status" value="1"/>
</dbReference>
<evidence type="ECO:0000313" key="3">
    <source>
        <dbReference type="Proteomes" id="UP000593591"/>
    </source>
</evidence>
<dbReference type="InterPro" id="IPR000891">
    <property type="entry name" value="PYR_CT"/>
</dbReference>
<dbReference type="GO" id="GO:0005737">
    <property type="term" value="C:cytoplasm"/>
    <property type="evidence" value="ECO:0007669"/>
    <property type="project" value="TreeGrafter"/>
</dbReference>
<accession>A0A7M1XIP3</accession>
<keyword evidence="2" id="KW-0456">Lyase</keyword>
<evidence type="ECO:0000313" key="2">
    <source>
        <dbReference type="EMBL" id="QOS38980.1"/>
    </source>
</evidence>
<dbReference type="NCBIfam" id="NF006761">
    <property type="entry name" value="PRK09282.1"/>
    <property type="match status" value="1"/>
</dbReference>
<dbReference type="InterPro" id="IPR003379">
    <property type="entry name" value="Carboxylase_cons_dom"/>
</dbReference>
<dbReference type="Pfam" id="PF02436">
    <property type="entry name" value="PYC_OADA"/>
    <property type="match status" value="1"/>
</dbReference>
<dbReference type="Proteomes" id="UP000593591">
    <property type="component" value="Chromosome"/>
</dbReference>
<sequence length="462" mass="51376">MGVKIVDTALRDGSQSLIATRLTTDEILQVAPLMDKAGYHAMEVWGGATFDSCLRFLDEDPWERLRAIRKACPNTKLQMLFRGQNILGYHHYPDDIVYKFVEKSFENGINVIRVFDALNDIRNLKSAVDACHQYKAAHPEADAELQIALSYTTSPIHTVEYYVNLAKDIEKMGADSLCIKDMAGVLLPDAAYELISKLKASTKLPIELHSHCTGGVCQMTYFRAIQAGVDIIDTALSPLSGGTSQPATESFNYALAGTADDPKLDADVLNEAAAKLEKIKAKYLKNGTLKVKSLQVNPNILKYQVPGGMLSNLMSQLEKSGALDKYEEVLKEVPNVRKDMGYPPLVTPLSQMVGTQAVMNVITGERYKMVPKEIKDYLHGLYGKAPAEVNPEILKKIIGDDEVITYRPADKLEPEFEKLKKEYKKVARCDEDVLSIALFENVAVNFLKKKYGLEAEEFNVTL</sequence>
<dbReference type="PROSITE" id="PS50991">
    <property type="entry name" value="PYR_CT"/>
    <property type="match status" value="1"/>
</dbReference>
<gene>
    <name evidence="2" type="ORF">DYE49_00305</name>
</gene>